<proteinExistence type="predicted"/>
<dbReference type="PANTHER" id="PTHR35580">
    <property type="entry name" value="CELL SURFACE GLYCOPROTEIN (S-LAYER PROTEIN)-LIKE PROTEIN"/>
    <property type="match status" value="1"/>
</dbReference>
<feature type="region of interest" description="Disordered" evidence="1">
    <location>
        <begin position="764"/>
        <end position="785"/>
    </location>
</feature>
<dbReference type="Gene3D" id="2.120.10.30">
    <property type="entry name" value="TolB, C-terminal domain"/>
    <property type="match status" value="1"/>
</dbReference>
<evidence type="ECO:0000256" key="1">
    <source>
        <dbReference type="SAM" id="MobiDB-lite"/>
    </source>
</evidence>
<sequence>MANPFDVALTNLNSLYSGIPDVPVLQTYNSLNPYDISLTNLNNLSNFIIEPALLPEAAGTYGPTLGQLAFAVGGGILSGVLANELGIENEILITKFLSFWTPGSDYALGQDYIEFIGGREGFDTIIGYDPGLNSAFAPVQIDFTIAGPSLVNPFAPLNEPARYVLGDWRKPYYVDNNIYSEGLSDFMYVSIISFNPVDFSPQNNRLQLHGSLNDYYFVATDVVIDLSSLAPGQPPIIFPGTEIYYKTGQVFADLIAVVPFQDPTDPNLISAWIDFEGYTPPELADLNPLTSTSYQETAALFLSSPLLQLGYEGIDIGGATALAPDGDIYVAGSTSSLLGPFPRGGSDNFIARYNDDGSLEWIVQFGSTEFDILTDIVSDAAGNVYATGWTRGNVETGSGLAPGVQDNWVAKFDASGNQLWVEQFTIDGYLDRSMGIALDGTSGTVYLTGHSNTDGTVADTDNPGGFNPIGTVVTWIASFDANTGAENYRNIFEVSITNNDGGVPGEPGLFDEGFGVAVDNSGNLFATGWAGENAYDVYLTKFDTTTDPSTSTELWSKSFGTGSNATQSYSWDVASDGTNAYVLGWTQDTLDKFRDQGTGLYSDLTQSQPVISSYNGGAFDAYIAAFTDQGVLSWITYIGGNGDDGTFMGKIVADGDFVYATGYTNGFIGTLDQEGSNAGDYDAWIGKFDKLTGETAWIQQIGSTKLDYATGISIDGDDIFVTGFTEGSLGGLNGGASDAWVAKLNQAGALEAFNVSAPIAPPAPFAPPAPPAPPAPDLSGLQLQSLGSTPQPTYPALGDSYGTNPFGTQPTYDLSAMYQNAYYGGFGGYSGYGY</sequence>
<accession>A0A0K1SB48</accession>
<name>A0A0K1SB48_9SYNC</name>
<dbReference type="AlphaFoldDB" id="A0A0K1SB48"/>
<dbReference type="InterPro" id="IPR011042">
    <property type="entry name" value="6-blade_b-propeller_TolB-like"/>
</dbReference>
<organism evidence="2">
    <name type="scientific">Synechocystis salina LEGE 06155</name>
    <dbReference type="NCBI Taxonomy" id="945782"/>
    <lineage>
        <taxon>Bacteria</taxon>
        <taxon>Bacillati</taxon>
        <taxon>Cyanobacteriota</taxon>
        <taxon>Cyanophyceae</taxon>
        <taxon>Synechococcales</taxon>
        <taxon>Merismopediaceae</taxon>
        <taxon>Synechocystis</taxon>
    </lineage>
</organism>
<dbReference type="SUPFAM" id="SSF101898">
    <property type="entry name" value="NHL repeat"/>
    <property type="match status" value="1"/>
</dbReference>
<dbReference type="EMBL" id="KR059027">
    <property type="protein sequence ID" value="AKV71847.1"/>
    <property type="molecule type" value="Genomic_DNA"/>
</dbReference>
<protein>
    <submittedName>
        <fullName evidence="2">Haemolysin-type calcium-binding repeat</fullName>
    </submittedName>
</protein>
<evidence type="ECO:0000313" key="2">
    <source>
        <dbReference type="EMBL" id="AKV71847.1"/>
    </source>
</evidence>
<feature type="compositionally biased region" description="Pro residues" evidence="1">
    <location>
        <begin position="764"/>
        <end position="776"/>
    </location>
</feature>
<dbReference type="InterPro" id="IPR052918">
    <property type="entry name" value="Motility_Chemotaxis_Reg"/>
</dbReference>
<reference evidence="2" key="1">
    <citation type="journal article" date="2015" name="Angew. Chem. Int. Ed. Engl.">
        <title>Biosynthesis-Assisted Structural Elucidation of the Bartolosides, Chlorinated Aromatic Glycolipids from Cyanobacteria.</title>
        <authorList>
            <person name="Leao P.N."/>
            <person name="Nakamura H."/>
            <person name="Costa M."/>
            <person name="Pereira A.R."/>
            <person name="Martins R."/>
            <person name="Vasconcelos V."/>
            <person name="Gerwick W.H."/>
            <person name="Balskus E.P."/>
        </authorList>
    </citation>
    <scope>NUCLEOTIDE SEQUENCE</scope>
    <source>
        <strain evidence="2">LEGE 06155</strain>
    </source>
</reference>
<dbReference type="PANTHER" id="PTHR35580:SF1">
    <property type="entry name" value="PHYTASE-LIKE DOMAIN-CONTAINING PROTEIN"/>
    <property type="match status" value="1"/>
</dbReference>